<comment type="catalytic activity">
    <reaction evidence="8">
        <text>L-threonyl-[protein] + ATP = O-phospho-L-threonyl-[protein] + ADP + H(+)</text>
        <dbReference type="Rhea" id="RHEA:46608"/>
        <dbReference type="Rhea" id="RHEA-COMP:11060"/>
        <dbReference type="Rhea" id="RHEA-COMP:11605"/>
        <dbReference type="ChEBI" id="CHEBI:15378"/>
        <dbReference type="ChEBI" id="CHEBI:30013"/>
        <dbReference type="ChEBI" id="CHEBI:30616"/>
        <dbReference type="ChEBI" id="CHEBI:61977"/>
        <dbReference type="ChEBI" id="CHEBI:456216"/>
        <dbReference type="EC" id="2.7.11.21"/>
    </reaction>
</comment>
<dbReference type="GO" id="GO:0005816">
    <property type="term" value="C:spindle pole body"/>
    <property type="evidence" value="ECO:0007669"/>
    <property type="project" value="TreeGrafter"/>
</dbReference>
<evidence type="ECO:0000256" key="1">
    <source>
        <dbReference type="ARBA" id="ARBA00022527"/>
    </source>
</evidence>
<feature type="region of interest" description="Disordered" evidence="9">
    <location>
        <begin position="571"/>
        <end position="720"/>
    </location>
</feature>
<dbReference type="Gene3D" id="1.10.510.10">
    <property type="entry name" value="Transferase(Phosphotransferase) domain 1"/>
    <property type="match status" value="1"/>
</dbReference>
<dbReference type="Pfam" id="PF00069">
    <property type="entry name" value="Pkinase"/>
    <property type="match status" value="1"/>
</dbReference>
<dbReference type="Proteomes" id="UP000541558">
    <property type="component" value="Unassembled WGS sequence"/>
</dbReference>
<evidence type="ECO:0000259" key="11">
    <source>
        <dbReference type="PROSITE" id="PS50078"/>
    </source>
</evidence>
<evidence type="ECO:0000256" key="7">
    <source>
        <dbReference type="PROSITE-ProRule" id="PRU10141"/>
    </source>
</evidence>
<evidence type="ECO:0000256" key="6">
    <source>
        <dbReference type="ARBA" id="ARBA00022840"/>
    </source>
</evidence>
<dbReference type="EC" id="2.7.11.21" evidence="8"/>
<dbReference type="GO" id="GO:0004674">
    <property type="term" value="F:protein serine/threonine kinase activity"/>
    <property type="evidence" value="ECO:0007669"/>
    <property type="project" value="UniProtKB-KW"/>
</dbReference>
<dbReference type="GO" id="GO:0005524">
    <property type="term" value="F:ATP binding"/>
    <property type="evidence" value="ECO:0007669"/>
    <property type="project" value="UniProtKB-UniRule"/>
</dbReference>
<proteinExistence type="inferred from homology"/>
<dbReference type="PROSITE" id="PS50011">
    <property type="entry name" value="PROTEIN_KINASE_DOM"/>
    <property type="match status" value="1"/>
</dbReference>
<dbReference type="AlphaFoldDB" id="A0A8H5BV43"/>
<evidence type="ECO:0000256" key="9">
    <source>
        <dbReference type="SAM" id="MobiDB-lite"/>
    </source>
</evidence>
<dbReference type="PROSITE" id="PS00108">
    <property type="entry name" value="PROTEIN_KINASE_ST"/>
    <property type="match status" value="1"/>
</dbReference>
<dbReference type="InterPro" id="IPR033701">
    <property type="entry name" value="POLO_box_1"/>
</dbReference>
<dbReference type="CDD" id="cd14099">
    <property type="entry name" value="STKc_PLK"/>
    <property type="match status" value="1"/>
</dbReference>
<keyword evidence="5 8" id="KW-0418">Kinase</keyword>
<dbReference type="CDD" id="cd13117">
    <property type="entry name" value="POLO_box_2"/>
    <property type="match status" value="1"/>
</dbReference>
<dbReference type="Pfam" id="PF00659">
    <property type="entry name" value="POLO_box"/>
    <property type="match status" value="2"/>
</dbReference>
<feature type="region of interest" description="Disordered" evidence="9">
    <location>
        <begin position="1037"/>
        <end position="1095"/>
    </location>
</feature>
<dbReference type="InterPro" id="IPR008271">
    <property type="entry name" value="Ser/Thr_kinase_AS"/>
</dbReference>
<organism evidence="12 13">
    <name type="scientific">Ephemerocybe angulata</name>
    <dbReference type="NCBI Taxonomy" id="980116"/>
    <lineage>
        <taxon>Eukaryota</taxon>
        <taxon>Fungi</taxon>
        <taxon>Dikarya</taxon>
        <taxon>Basidiomycota</taxon>
        <taxon>Agaricomycotina</taxon>
        <taxon>Agaricomycetes</taxon>
        <taxon>Agaricomycetidae</taxon>
        <taxon>Agaricales</taxon>
        <taxon>Agaricineae</taxon>
        <taxon>Psathyrellaceae</taxon>
        <taxon>Ephemerocybe</taxon>
    </lineage>
</organism>
<feature type="domain" description="POLO box" evidence="11">
    <location>
        <begin position="837"/>
        <end position="920"/>
    </location>
</feature>
<name>A0A8H5BV43_9AGAR</name>
<sequence>MYTYNRLPQEQQQQQRQQHPHGPSTGKHAATAHAQRHRDPLAPASAVNHHHQNNNYNMPPPPTPPKNNVPAQHQVGIGGETKAPGSPPLPRQNAKTRPPSPPKVITDTRGRMQFNRVGFLGEGGFARVYEVQDPKGNRLACKVVTKSALKTKKAKTKLYAEIKIHRSLSHPNIVTFQDCFEDDANVYITLDLCPSGSLMDLLRRRRRFTEPETRFFLLQLIGACHYLHTHQVIHRDLKLGNLFLDGKMNVQVGDFGLAALIEREGERKKTICGTPNYIAPEVLFDTANGHSFEVDVWSVGVILYTLVVGRPPFQTKEVKEIYKRIRDNEYEFPPERHISSAVKHLIQEILTPNPAERPTLHEIVDHPFFVQGPVPAFVPTSAHDGPPDFRSITKRESEANYRNVRRASGLDEDYASEARDQPLPSTLPSAPPAHTRERERQAEPQSHMGNGGQQRRGGGAMTHTASIAQQEKEFQKAVQPGSPISALLSSARTPLMVGPAVGGMGMGARESPLMRKLQAASRDLGASSNGGSSNNGIGMNGGEKERGRVGESPLGRRSVVAREGGVVELGIGRGRVCGGGMAPVKEEDEDDDASSSDVDCDGIGEVRERRRDGRERGGRDRDEMGEDGEEEEERPLPALPRTRMGMARERERENVPPSLGGSTVRVVPAGKGKGRERELGRLPMSGSTASLALQPSARHAPGIPTSSSTSHLPSSSKFAGSTASLLTGTGSSANLHALANAAGAPNSASNGLTSASNGLTSASNGLTSASNGLTSASNGLTSGSHGLASGSSGAPKLNGFDAAAQMLELGFAARAAGRVFANPAGGAWPEVEEEKVFIVSWVDYCNKYGMGYALTDGAVGVHFNDSTSLVLSAGKRHFDYIASRRAGTVYVRKSYGVEEYPEELKSKVYLLKHFEKYIMERLYGEYEYTYVGREREKGMEWVQKYLRMKHVIVFKMSHDVLQFNFYDHSKLILSSHGLSITHIDKAYQKTHHKLVDVLAYSLNAPAGAAPEEVRFMGKLVDKLKYCKEVLGSIRSASAGEGGEGGGVPRGVEAEGMVERAAEREREKERVAEKERERGLERGMQRRAMGSKVSLR</sequence>
<dbReference type="GO" id="GO:0005634">
    <property type="term" value="C:nucleus"/>
    <property type="evidence" value="ECO:0007669"/>
    <property type="project" value="TreeGrafter"/>
</dbReference>
<dbReference type="InterPro" id="IPR011009">
    <property type="entry name" value="Kinase-like_dom_sf"/>
</dbReference>
<dbReference type="PANTHER" id="PTHR24345:SF0">
    <property type="entry name" value="CELL CYCLE SERINE_THREONINE-PROTEIN KINASE CDC5_MSD2"/>
    <property type="match status" value="1"/>
</dbReference>
<evidence type="ECO:0000313" key="13">
    <source>
        <dbReference type="Proteomes" id="UP000541558"/>
    </source>
</evidence>
<evidence type="ECO:0000256" key="4">
    <source>
        <dbReference type="ARBA" id="ARBA00022741"/>
    </source>
</evidence>
<dbReference type="GO" id="GO:0005737">
    <property type="term" value="C:cytoplasm"/>
    <property type="evidence" value="ECO:0007669"/>
    <property type="project" value="TreeGrafter"/>
</dbReference>
<dbReference type="SUPFAM" id="SSF56112">
    <property type="entry name" value="Protein kinase-like (PK-like)"/>
    <property type="match status" value="1"/>
</dbReference>
<dbReference type="InterPro" id="IPR000959">
    <property type="entry name" value="POLO_box_dom"/>
</dbReference>
<dbReference type="SUPFAM" id="SSF82615">
    <property type="entry name" value="Polo-box domain"/>
    <property type="match status" value="2"/>
</dbReference>
<keyword evidence="13" id="KW-1185">Reference proteome</keyword>
<dbReference type="FunFam" id="1.10.510.10:FF:000647">
    <property type="entry name" value="Serine/threonine-protein kinase"/>
    <property type="match status" value="1"/>
</dbReference>
<feature type="compositionally biased region" description="Low complexity" evidence="9">
    <location>
        <begin position="525"/>
        <end position="537"/>
    </location>
</feature>
<evidence type="ECO:0000256" key="3">
    <source>
        <dbReference type="ARBA" id="ARBA00022737"/>
    </source>
</evidence>
<dbReference type="Gene3D" id="3.30.200.20">
    <property type="entry name" value="Phosphorylase Kinase, domain 1"/>
    <property type="match status" value="1"/>
</dbReference>
<keyword evidence="3" id="KW-0677">Repeat</keyword>
<feature type="compositionally biased region" description="Basic and acidic residues" evidence="9">
    <location>
        <begin position="385"/>
        <end position="399"/>
    </location>
</feature>
<comment type="similarity">
    <text evidence="8">Belongs to the protein kinase superfamily. Ser/Thr protein kinase family. CDC5/Polo subfamily.</text>
</comment>
<dbReference type="PANTHER" id="PTHR24345">
    <property type="entry name" value="SERINE/THREONINE-PROTEIN KINASE PLK"/>
    <property type="match status" value="1"/>
</dbReference>
<feature type="region of interest" description="Disordered" evidence="9">
    <location>
        <begin position="1"/>
        <end position="108"/>
    </location>
</feature>
<evidence type="ECO:0000256" key="2">
    <source>
        <dbReference type="ARBA" id="ARBA00022679"/>
    </source>
</evidence>
<dbReference type="GO" id="GO:0000776">
    <property type="term" value="C:kinetochore"/>
    <property type="evidence" value="ECO:0007669"/>
    <property type="project" value="TreeGrafter"/>
</dbReference>
<protein>
    <recommendedName>
        <fullName evidence="8">Serine/threonine-protein kinase</fullName>
        <ecNumber evidence="8">2.7.11.21</ecNumber>
    </recommendedName>
</protein>
<evidence type="ECO:0000313" key="12">
    <source>
        <dbReference type="EMBL" id="KAF5330137.1"/>
    </source>
</evidence>
<dbReference type="GO" id="GO:0007052">
    <property type="term" value="P:mitotic spindle organization"/>
    <property type="evidence" value="ECO:0007669"/>
    <property type="project" value="TreeGrafter"/>
</dbReference>
<feature type="compositionally biased region" description="Pro residues" evidence="9">
    <location>
        <begin position="58"/>
        <end position="67"/>
    </location>
</feature>
<dbReference type="OrthoDB" id="408964at2759"/>
<keyword evidence="1 8" id="KW-0723">Serine/threonine-protein kinase</keyword>
<dbReference type="PROSITE" id="PS50078">
    <property type="entry name" value="POLO_BOX"/>
    <property type="match status" value="2"/>
</dbReference>
<dbReference type="SMART" id="SM00220">
    <property type="entry name" value="S_TKc"/>
    <property type="match status" value="1"/>
</dbReference>
<feature type="binding site" evidence="7">
    <location>
        <position position="150"/>
    </location>
    <ligand>
        <name>ATP</name>
        <dbReference type="ChEBI" id="CHEBI:30616"/>
    </ligand>
</feature>
<dbReference type="InterPro" id="IPR000719">
    <property type="entry name" value="Prot_kinase_dom"/>
</dbReference>
<keyword evidence="6 7" id="KW-0067">ATP-binding</keyword>
<dbReference type="CDD" id="cd13118">
    <property type="entry name" value="POLO_box_1"/>
    <property type="match status" value="1"/>
</dbReference>
<dbReference type="GO" id="GO:0000922">
    <property type="term" value="C:spindle pole"/>
    <property type="evidence" value="ECO:0007669"/>
    <property type="project" value="TreeGrafter"/>
</dbReference>
<feature type="region of interest" description="Disordered" evidence="9">
    <location>
        <begin position="379"/>
        <end position="464"/>
    </location>
</feature>
<evidence type="ECO:0000256" key="8">
    <source>
        <dbReference type="RuleBase" id="RU361162"/>
    </source>
</evidence>
<dbReference type="InterPro" id="IPR036947">
    <property type="entry name" value="POLO_box_dom_sf"/>
</dbReference>
<dbReference type="FunFam" id="3.30.1120.30:FF:000009">
    <property type="entry name" value="Serine/threonine-protein kinase"/>
    <property type="match status" value="1"/>
</dbReference>
<feature type="compositionally biased region" description="Acidic residues" evidence="9">
    <location>
        <begin position="623"/>
        <end position="633"/>
    </location>
</feature>
<dbReference type="InterPro" id="IPR017441">
    <property type="entry name" value="Protein_kinase_ATP_BS"/>
</dbReference>
<dbReference type="InterPro" id="IPR033695">
    <property type="entry name" value="POLO_box_2"/>
</dbReference>
<accession>A0A8H5BV43</accession>
<dbReference type="FunFam" id="3.30.200.20:FF:000042">
    <property type="entry name" value="Aurora kinase A"/>
    <property type="match status" value="1"/>
</dbReference>
<gene>
    <name evidence="12" type="ORF">D9611_010644</name>
</gene>
<dbReference type="Gene3D" id="3.30.1120.30">
    <property type="entry name" value="POLO box domain"/>
    <property type="match status" value="2"/>
</dbReference>
<feature type="domain" description="Protein kinase" evidence="10">
    <location>
        <begin position="114"/>
        <end position="369"/>
    </location>
</feature>
<feature type="compositionally biased region" description="Low complexity" evidence="9">
    <location>
        <begin position="704"/>
        <end position="720"/>
    </location>
</feature>
<feature type="region of interest" description="Disordered" evidence="9">
    <location>
        <begin position="520"/>
        <end position="557"/>
    </location>
</feature>
<keyword evidence="2 8" id="KW-0808">Transferase</keyword>
<evidence type="ECO:0000256" key="5">
    <source>
        <dbReference type="ARBA" id="ARBA00022777"/>
    </source>
</evidence>
<reference evidence="12 13" key="1">
    <citation type="journal article" date="2020" name="ISME J.">
        <title>Uncovering the hidden diversity of litter-decomposition mechanisms in mushroom-forming fungi.</title>
        <authorList>
            <person name="Floudas D."/>
            <person name="Bentzer J."/>
            <person name="Ahren D."/>
            <person name="Johansson T."/>
            <person name="Persson P."/>
            <person name="Tunlid A."/>
        </authorList>
    </citation>
    <scope>NUCLEOTIDE SEQUENCE [LARGE SCALE GENOMIC DNA]</scope>
    <source>
        <strain evidence="12 13">CBS 175.51</strain>
    </source>
</reference>
<dbReference type="PROSITE" id="PS00107">
    <property type="entry name" value="PROTEIN_KINASE_ATP"/>
    <property type="match status" value="1"/>
</dbReference>
<dbReference type="EMBL" id="JAACJK010000116">
    <property type="protein sequence ID" value="KAF5330137.1"/>
    <property type="molecule type" value="Genomic_DNA"/>
</dbReference>
<feature type="compositionally biased region" description="Gly residues" evidence="9">
    <location>
        <begin position="449"/>
        <end position="460"/>
    </location>
</feature>
<feature type="compositionally biased region" description="Basic and acidic residues" evidence="9">
    <location>
        <begin position="604"/>
        <end position="622"/>
    </location>
</feature>
<feature type="compositionally biased region" description="Acidic residues" evidence="9">
    <location>
        <begin position="586"/>
        <end position="602"/>
    </location>
</feature>
<keyword evidence="4 7" id="KW-0547">Nucleotide-binding</keyword>
<feature type="compositionally biased region" description="Basic and acidic residues" evidence="9">
    <location>
        <begin position="1056"/>
        <end position="1083"/>
    </location>
</feature>
<evidence type="ECO:0000259" key="10">
    <source>
        <dbReference type="PROSITE" id="PS50011"/>
    </source>
</evidence>
<feature type="domain" description="POLO box" evidence="11">
    <location>
        <begin position="941"/>
        <end position="1018"/>
    </location>
</feature>
<feature type="compositionally biased region" description="Gly residues" evidence="9">
    <location>
        <begin position="571"/>
        <end position="581"/>
    </location>
</feature>
<comment type="caution">
    <text evidence="12">The sequence shown here is derived from an EMBL/GenBank/DDBJ whole genome shotgun (WGS) entry which is preliminary data.</text>
</comment>
<feature type="compositionally biased region" description="Gly residues" evidence="9">
    <location>
        <begin position="1039"/>
        <end position="1048"/>
    </location>
</feature>